<dbReference type="EMBL" id="FNSA01000003">
    <property type="protein sequence ID" value="SEB89421.1"/>
    <property type="molecule type" value="Genomic_DNA"/>
</dbReference>
<accession>A0A1H4N2A6</accession>
<evidence type="ECO:0000313" key="2">
    <source>
        <dbReference type="EMBL" id="SEB89421.1"/>
    </source>
</evidence>
<keyword evidence="3" id="KW-1185">Reference proteome</keyword>
<sequence>MTAPESAVLPRGFTVRLDPACLRPGPRHLLGGSPMRLLTLSPAAVDLIDRAGTVTVDDAATAGLARRLLDSGVAAPVPAAQNGTGDITVVVPVRDDQAGVDRLLRAVRGLPVVVVDDGSAVPIRVPDDPAVRLLRLPENRGPAHARNRGAALADTGLVAFLDADTVPRPGWADVLRARFADPTVAVAAPRIVGLEDAPWTRPVARYAGLHSSLDLGPRPGAAQPGNPVAYVPSAAMLVRRGAFEAVGGFDPDLRVAEDVDLCWRLADAGWTVRYEPAARVGHDHRTTARALLNRRRFYGTGAAELAHRHGPHAAPVVTSIPSALAAAGVLSGTRAGAAGAVATYAWMFARLRGRLGQVPGADAVAARIVARAAWFGVHQGLAALLRHYWPATAAAALLSRRVRRRVVIAAAVEPVVTWAAAVHREPSAPHPDPVTWAVLHRLDDLAYGLGVWQGALARRDLGALRPRITR</sequence>
<dbReference type="Proteomes" id="UP000182241">
    <property type="component" value="Unassembled WGS sequence"/>
</dbReference>
<organism evidence="2 3">
    <name type="scientific">Tsukamurella tyrosinosolvens</name>
    <dbReference type="NCBI Taxonomy" id="57704"/>
    <lineage>
        <taxon>Bacteria</taxon>
        <taxon>Bacillati</taxon>
        <taxon>Actinomycetota</taxon>
        <taxon>Actinomycetes</taxon>
        <taxon>Mycobacteriales</taxon>
        <taxon>Tsukamurellaceae</taxon>
        <taxon>Tsukamurella</taxon>
    </lineage>
</organism>
<dbReference type="Gene3D" id="3.90.550.10">
    <property type="entry name" value="Spore Coat Polysaccharide Biosynthesis Protein SpsA, Chain A"/>
    <property type="match status" value="1"/>
</dbReference>
<dbReference type="InterPro" id="IPR029044">
    <property type="entry name" value="Nucleotide-diphossugar_trans"/>
</dbReference>
<dbReference type="RefSeq" id="WP_068740861.1">
    <property type="nucleotide sequence ID" value="NZ_FNSA01000003.1"/>
</dbReference>
<dbReference type="STRING" id="57704.SAMN04489793_1039"/>
<gene>
    <name evidence="2" type="ORF">SAMN04489793_1039</name>
</gene>
<keyword evidence="2" id="KW-0808">Transferase</keyword>
<reference evidence="3" key="1">
    <citation type="submission" date="2016-10" db="EMBL/GenBank/DDBJ databases">
        <authorList>
            <person name="Varghese N."/>
            <person name="Submissions S."/>
        </authorList>
    </citation>
    <scope>NUCLEOTIDE SEQUENCE [LARGE SCALE GENOMIC DNA]</scope>
    <source>
        <strain evidence="3">DSM 44234</strain>
    </source>
</reference>
<name>A0A1H4N2A6_TSUTY</name>
<evidence type="ECO:0000259" key="1">
    <source>
        <dbReference type="Pfam" id="PF00535"/>
    </source>
</evidence>
<dbReference type="InterPro" id="IPR001173">
    <property type="entry name" value="Glyco_trans_2-like"/>
</dbReference>
<proteinExistence type="predicted"/>
<evidence type="ECO:0000313" key="3">
    <source>
        <dbReference type="Proteomes" id="UP000182241"/>
    </source>
</evidence>
<dbReference type="NCBIfam" id="TIGR03965">
    <property type="entry name" value="mycofact_glyco"/>
    <property type="match status" value="1"/>
</dbReference>
<dbReference type="GO" id="GO:0016740">
    <property type="term" value="F:transferase activity"/>
    <property type="evidence" value="ECO:0007669"/>
    <property type="project" value="UniProtKB-KW"/>
</dbReference>
<feature type="domain" description="Glycosyltransferase 2-like" evidence="1">
    <location>
        <begin position="88"/>
        <end position="245"/>
    </location>
</feature>
<dbReference type="PANTHER" id="PTHR43646:SF6">
    <property type="entry name" value="PRE-MYCOFACTOCIN GLYCOSYLTRANSFERASE"/>
    <property type="match status" value="1"/>
</dbReference>
<dbReference type="Pfam" id="PF00535">
    <property type="entry name" value="Glycos_transf_2"/>
    <property type="match status" value="1"/>
</dbReference>
<dbReference type="SUPFAM" id="SSF53448">
    <property type="entry name" value="Nucleotide-diphospho-sugar transferases"/>
    <property type="match status" value="1"/>
</dbReference>
<dbReference type="OrthoDB" id="5243838at2"/>
<dbReference type="PANTHER" id="PTHR43646">
    <property type="entry name" value="GLYCOSYLTRANSFERASE"/>
    <property type="match status" value="1"/>
</dbReference>
<dbReference type="InterPro" id="IPR023981">
    <property type="entry name" value="MftF"/>
</dbReference>
<dbReference type="AlphaFoldDB" id="A0A1H4N2A6"/>
<protein>
    <submittedName>
        <fullName evidence="2">Mycofactocin system glycosyltransferase</fullName>
    </submittedName>
</protein>